<evidence type="ECO:0000256" key="1">
    <source>
        <dbReference type="ARBA" id="ARBA00006295"/>
    </source>
</evidence>
<dbReference type="SUPFAM" id="SSF110849">
    <property type="entry name" value="ParB/Sulfiredoxin"/>
    <property type="match status" value="1"/>
</dbReference>
<evidence type="ECO:0000259" key="5">
    <source>
        <dbReference type="SMART" id="SM00470"/>
    </source>
</evidence>
<dbReference type="RefSeq" id="WP_185143042.1">
    <property type="nucleotide sequence ID" value="NZ_JACJVP010000022.1"/>
</dbReference>
<comment type="similarity">
    <text evidence="1">Belongs to the ParB family.</text>
</comment>
<dbReference type="PANTHER" id="PTHR33375:SF1">
    <property type="entry name" value="CHROMOSOME-PARTITIONING PROTEIN PARB-RELATED"/>
    <property type="match status" value="1"/>
</dbReference>
<dbReference type="InterPro" id="IPR041468">
    <property type="entry name" value="HTH_ParB/Spo0J"/>
</dbReference>
<dbReference type="Gene3D" id="3.90.1530.30">
    <property type="match status" value="1"/>
</dbReference>
<organism evidence="6 7">
    <name type="scientific">Cohnella nanjingensis</name>
    <dbReference type="NCBI Taxonomy" id="1387779"/>
    <lineage>
        <taxon>Bacteria</taxon>
        <taxon>Bacillati</taxon>
        <taxon>Bacillota</taxon>
        <taxon>Bacilli</taxon>
        <taxon>Bacillales</taxon>
        <taxon>Paenibacillaceae</taxon>
        <taxon>Cohnella</taxon>
    </lineage>
</organism>
<dbReference type="GO" id="GO:0045881">
    <property type="term" value="P:positive regulation of sporulation resulting in formation of a cellular spore"/>
    <property type="evidence" value="ECO:0007669"/>
    <property type="project" value="TreeGrafter"/>
</dbReference>
<dbReference type="Proteomes" id="UP000547209">
    <property type="component" value="Unassembled WGS sequence"/>
</dbReference>
<feature type="domain" description="ParB-like N-terminal" evidence="5">
    <location>
        <begin position="4"/>
        <end position="95"/>
    </location>
</feature>
<dbReference type="EMBL" id="JACJVP010000022">
    <property type="protein sequence ID" value="MBB6671560.1"/>
    <property type="molecule type" value="Genomic_DNA"/>
</dbReference>
<comment type="caution">
    <text evidence="6">The sequence shown here is derived from an EMBL/GenBank/DDBJ whole genome shotgun (WGS) entry which is preliminary data.</text>
</comment>
<dbReference type="Gene3D" id="1.10.10.2830">
    <property type="match status" value="1"/>
</dbReference>
<accession>A0A7X0VF06</accession>
<keyword evidence="7" id="KW-1185">Reference proteome</keyword>
<evidence type="ECO:0000313" key="6">
    <source>
        <dbReference type="EMBL" id="MBB6671560.1"/>
    </source>
</evidence>
<keyword evidence="2" id="KW-0159">Chromosome partition</keyword>
<evidence type="ECO:0000256" key="4">
    <source>
        <dbReference type="SAM" id="MobiDB-lite"/>
    </source>
</evidence>
<dbReference type="InterPro" id="IPR003115">
    <property type="entry name" value="ParB_N"/>
</dbReference>
<name>A0A7X0VF06_9BACL</name>
<feature type="region of interest" description="Disordered" evidence="4">
    <location>
        <begin position="238"/>
        <end position="267"/>
    </location>
</feature>
<evidence type="ECO:0000313" key="7">
    <source>
        <dbReference type="Proteomes" id="UP000547209"/>
    </source>
</evidence>
<dbReference type="GO" id="GO:0005694">
    <property type="term" value="C:chromosome"/>
    <property type="evidence" value="ECO:0007669"/>
    <property type="project" value="TreeGrafter"/>
</dbReference>
<keyword evidence="3" id="KW-0238">DNA-binding</keyword>
<dbReference type="AlphaFoldDB" id="A0A7X0VF06"/>
<sequence length="361" mass="39753">MDIVEIRTSLIDEDTDQPRYQFDEEALQELMNSIEELGLLSPIKVRNTGDGRYKIIYGNRRYKACKTLGRPTIPCIVSDVTDELEIYLEQIAENLTRQGFSPIEEAEAFHKLLHESKFNSSVKYLSGKLGKPESYIKNKCELLKFGPAVKKLIVGGTEIRKDLLTEDQLLPLKDLPMEYRDPLALIMARDEMPVSDVKKIARLFKDKDISDGIKSKLLYKTGPSLIETWSSYELTKAERAKASEPKPAKKTKGAEPESTTAAAADGEAQSAVPFAAGAQGAAPASDAVAPAGLAIQDKLQRLLAALPAQSSLPVEDLQSLARFPAGEADPFLNGVDALIANLERHLAEWKTVRDRAKSLTV</sequence>
<feature type="compositionally biased region" description="Basic and acidic residues" evidence="4">
    <location>
        <begin position="238"/>
        <end position="255"/>
    </location>
</feature>
<protein>
    <submittedName>
        <fullName evidence="6">ParB/RepB/Spo0J family partition protein</fullName>
    </submittedName>
</protein>
<dbReference type="Pfam" id="PF02195">
    <property type="entry name" value="ParB_N"/>
    <property type="match status" value="1"/>
</dbReference>
<dbReference type="NCBIfam" id="TIGR00180">
    <property type="entry name" value="parB_part"/>
    <property type="match status" value="1"/>
</dbReference>
<dbReference type="SMART" id="SM00470">
    <property type="entry name" value="ParB"/>
    <property type="match status" value="1"/>
</dbReference>
<dbReference type="InterPro" id="IPR050336">
    <property type="entry name" value="Chromosome_partition/occlusion"/>
</dbReference>
<dbReference type="FunFam" id="3.90.1530.30:FF:000001">
    <property type="entry name" value="Chromosome partitioning protein ParB"/>
    <property type="match status" value="1"/>
</dbReference>
<dbReference type="GO" id="GO:0003677">
    <property type="term" value="F:DNA binding"/>
    <property type="evidence" value="ECO:0007669"/>
    <property type="project" value="UniProtKB-KW"/>
</dbReference>
<reference evidence="6 7" key="1">
    <citation type="submission" date="2020-08" db="EMBL/GenBank/DDBJ databases">
        <title>Cohnella phylogeny.</title>
        <authorList>
            <person name="Dunlap C."/>
        </authorList>
    </citation>
    <scope>NUCLEOTIDE SEQUENCE [LARGE SCALE GENOMIC DNA]</scope>
    <source>
        <strain evidence="6 7">DSM 28246</strain>
    </source>
</reference>
<evidence type="ECO:0000256" key="3">
    <source>
        <dbReference type="ARBA" id="ARBA00023125"/>
    </source>
</evidence>
<dbReference type="InterPro" id="IPR036086">
    <property type="entry name" value="ParB/Sulfiredoxin_sf"/>
</dbReference>
<dbReference type="PANTHER" id="PTHR33375">
    <property type="entry name" value="CHROMOSOME-PARTITIONING PROTEIN PARB-RELATED"/>
    <property type="match status" value="1"/>
</dbReference>
<gene>
    <name evidence="6" type="ORF">H7C19_12795</name>
</gene>
<dbReference type="SUPFAM" id="SSF109709">
    <property type="entry name" value="KorB DNA-binding domain-like"/>
    <property type="match status" value="1"/>
</dbReference>
<dbReference type="GO" id="GO:0007059">
    <property type="term" value="P:chromosome segregation"/>
    <property type="evidence" value="ECO:0007669"/>
    <property type="project" value="UniProtKB-KW"/>
</dbReference>
<dbReference type="InterPro" id="IPR004437">
    <property type="entry name" value="ParB/RepB/Spo0J"/>
</dbReference>
<evidence type="ECO:0000256" key="2">
    <source>
        <dbReference type="ARBA" id="ARBA00022829"/>
    </source>
</evidence>
<proteinExistence type="inferred from homology"/>
<dbReference type="Pfam" id="PF17762">
    <property type="entry name" value="HTH_ParB"/>
    <property type="match status" value="1"/>
</dbReference>